<evidence type="ECO:0000256" key="4">
    <source>
        <dbReference type="ARBA" id="ARBA00022694"/>
    </source>
</evidence>
<evidence type="ECO:0000256" key="9">
    <source>
        <dbReference type="PIRSR" id="PIRSR006621-2"/>
    </source>
</evidence>
<feature type="binding site" evidence="9">
    <location>
        <position position="76"/>
    </location>
    <ligand>
        <name>FMN</name>
        <dbReference type="ChEBI" id="CHEBI:58210"/>
    </ligand>
</feature>
<evidence type="ECO:0000256" key="3">
    <source>
        <dbReference type="ARBA" id="ARBA00022643"/>
    </source>
</evidence>
<reference evidence="11 12" key="1">
    <citation type="journal article" date="2020" name="Biotechnol. Biofuels">
        <title>New insights from the biogas microbiome by comprehensive genome-resolved metagenomics of nearly 1600 species originating from multiple anaerobic digesters.</title>
        <authorList>
            <person name="Campanaro S."/>
            <person name="Treu L."/>
            <person name="Rodriguez-R L.M."/>
            <person name="Kovalovszki A."/>
            <person name="Ziels R.M."/>
            <person name="Maus I."/>
            <person name="Zhu X."/>
            <person name="Kougias P.G."/>
            <person name="Basile A."/>
            <person name="Luo G."/>
            <person name="Schluter A."/>
            <person name="Konstantinidis K.T."/>
            <person name="Angelidaki I."/>
        </authorList>
    </citation>
    <scope>NUCLEOTIDE SEQUENCE [LARGE SCALE GENOMIC DNA]</scope>
    <source>
        <strain evidence="11">AS27yjCOA_65</strain>
    </source>
</reference>
<evidence type="ECO:0000256" key="2">
    <source>
        <dbReference type="ARBA" id="ARBA00022630"/>
    </source>
</evidence>
<dbReference type="SUPFAM" id="SSF51395">
    <property type="entry name" value="FMN-linked oxidoreductases"/>
    <property type="match status" value="1"/>
</dbReference>
<evidence type="ECO:0000256" key="6">
    <source>
        <dbReference type="ARBA" id="ARBA00023002"/>
    </source>
</evidence>
<keyword evidence="5" id="KW-0521">NADP</keyword>
<comment type="caution">
    <text evidence="11">The sequence shown here is derived from an EMBL/GenBank/DDBJ whole genome shotgun (WGS) entry which is preliminary data.</text>
</comment>
<dbReference type="InterPro" id="IPR018517">
    <property type="entry name" value="tRNA_hU_synthase_CS"/>
</dbReference>
<dbReference type="Gene3D" id="3.20.20.70">
    <property type="entry name" value="Aldolase class I"/>
    <property type="match status" value="1"/>
</dbReference>
<feature type="binding site" evidence="9">
    <location>
        <begin position="229"/>
        <end position="230"/>
    </location>
    <ligand>
        <name>FMN</name>
        <dbReference type="ChEBI" id="CHEBI:58210"/>
    </ligand>
</feature>
<dbReference type="InterPro" id="IPR013785">
    <property type="entry name" value="Aldolase_TIM"/>
</dbReference>
<keyword evidence="2 7" id="KW-0285">Flavoprotein</keyword>
<gene>
    <name evidence="11" type="ORF">GYA55_00455</name>
</gene>
<feature type="active site" description="Proton donor" evidence="8">
    <location>
        <position position="106"/>
    </location>
</feature>
<dbReference type="CDD" id="cd02801">
    <property type="entry name" value="DUS_like_FMN"/>
    <property type="match status" value="1"/>
</dbReference>
<dbReference type="PANTHER" id="PTHR45846">
    <property type="entry name" value="TRNA-DIHYDROURIDINE(47) SYNTHASE [NAD(P)(+)]-LIKE"/>
    <property type="match status" value="1"/>
</dbReference>
<comment type="function">
    <text evidence="7">Catalyzes the synthesis of 5,6-dihydrouridine (D), a modified base found in the D-loop of most tRNAs, via the reduction of the C5-C6 double bond in target uridines.</text>
</comment>
<accession>A0A7X9IIH6</accession>
<dbReference type="GO" id="GO:0017150">
    <property type="term" value="F:tRNA dihydrouridine synthase activity"/>
    <property type="evidence" value="ECO:0007669"/>
    <property type="project" value="InterPro"/>
</dbReference>
<proteinExistence type="inferred from homology"/>
<dbReference type="EMBL" id="JAAZON010000016">
    <property type="protein sequence ID" value="NMC61615.1"/>
    <property type="molecule type" value="Genomic_DNA"/>
</dbReference>
<evidence type="ECO:0000313" key="11">
    <source>
        <dbReference type="EMBL" id="NMC61615.1"/>
    </source>
</evidence>
<dbReference type="EC" id="1.3.1.-" evidence="7"/>
<keyword evidence="9" id="KW-0547">Nucleotide-binding</keyword>
<evidence type="ECO:0000256" key="1">
    <source>
        <dbReference type="ARBA" id="ARBA00001917"/>
    </source>
</evidence>
<evidence type="ECO:0000259" key="10">
    <source>
        <dbReference type="Pfam" id="PF01207"/>
    </source>
</evidence>
<dbReference type="GO" id="GO:0050660">
    <property type="term" value="F:flavin adenine dinucleotide binding"/>
    <property type="evidence" value="ECO:0007669"/>
    <property type="project" value="InterPro"/>
</dbReference>
<keyword evidence="3 7" id="KW-0288">FMN</keyword>
<comment type="similarity">
    <text evidence="7">Belongs to the dus family.</text>
</comment>
<evidence type="ECO:0000256" key="8">
    <source>
        <dbReference type="PIRSR" id="PIRSR006621-1"/>
    </source>
</evidence>
<sequence length="335" mass="37052">MKPFSVGNVIIDPPLILAPMSGVTCSAFRRLIKRLNPGAVGLVASEFLSVEGMTRNGRRTLEMMRFREEEKPLSIQIFGRNIARMRDAARMIEDANADIVDINCGCPAPKVVKKGGGCVLMLEPGLLAQIIREIRSAISIPLTIKIRSGWDSANLNAIEISKIAESEGVDSVTIHGRTRSQMYQGEADWEIVEQVADALKIPVCGSGDIKNRETALSRLKGDIAGLYIGRAALSNPYIFREIVNGEDLNIRNDQIGAINIIKQYMELLLEDMPERAVIGHVKQLIGQITPRRWGWKTTVLRAQNLEDLLSLLFDATAQLSKVKDNTTLLLHEKIS</sequence>
<dbReference type="Proteomes" id="UP000524246">
    <property type="component" value="Unassembled WGS sequence"/>
</dbReference>
<dbReference type="Pfam" id="PF01207">
    <property type="entry name" value="Dus"/>
    <property type="match status" value="1"/>
</dbReference>
<dbReference type="PANTHER" id="PTHR45846:SF1">
    <property type="entry name" value="TRNA-DIHYDROURIDINE(47) SYNTHASE [NAD(P)(+)]-LIKE"/>
    <property type="match status" value="1"/>
</dbReference>
<name>A0A7X9IIH6_9DELT</name>
<dbReference type="InterPro" id="IPR001269">
    <property type="entry name" value="DUS_fam"/>
</dbReference>
<dbReference type="PROSITE" id="PS01136">
    <property type="entry name" value="UPF0034"/>
    <property type="match status" value="1"/>
</dbReference>
<dbReference type="PIRSF" id="PIRSF006621">
    <property type="entry name" value="Dus"/>
    <property type="match status" value="1"/>
</dbReference>
<keyword evidence="4 7" id="KW-0819">tRNA processing</keyword>
<feature type="binding site" evidence="9">
    <location>
        <position position="175"/>
    </location>
    <ligand>
        <name>FMN</name>
        <dbReference type="ChEBI" id="CHEBI:58210"/>
    </ligand>
</feature>
<feature type="domain" description="DUS-like FMN-binding" evidence="10">
    <location>
        <begin position="16"/>
        <end position="282"/>
    </location>
</feature>
<dbReference type="GO" id="GO:0003723">
    <property type="term" value="F:RNA binding"/>
    <property type="evidence" value="ECO:0007669"/>
    <property type="project" value="TreeGrafter"/>
</dbReference>
<evidence type="ECO:0000256" key="7">
    <source>
        <dbReference type="PIRNR" id="PIRNR006621"/>
    </source>
</evidence>
<keyword evidence="6 7" id="KW-0560">Oxidoreductase</keyword>
<organism evidence="11 12">
    <name type="scientific">SAR324 cluster bacterium</name>
    <dbReference type="NCBI Taxonomy" id="2024889"/>
    <lineage>
        <taxon>Bacteria</taxon>
        <taxon>Deltaproteobacteria</taxon>
        <taxon>SAR324 cluster</taxon>
    </lineage>
</organism>
<evidence type="ECO:0000313" key="12">
    <source>
        <dbReference type="Proteomes" id="UP000524246"/>
    </source>
</evidence>
<dbReference type="InterPro" id="IPR035587">
    <property type="entry name" value="DUS-like_FMN-bd"/>
</dbReference>
<dbReference type="AlphaFoldDB" id="A0A7X9IIH6"/>
<evidence type="ECO:0000256" key="5">
    <source>
        <dbReference type="ARBA" id="ARBA00022857"/>
    </source>
</evidence>
<protein>
    <recommendedName>
        <fullName evidence="7">tRNA-dihydrouridine synthase</fullName>
        <ecNumber evidence="7">1.3.1.-</ecNumber>
    </recommendedName>
</protein>
<feature type="binding site" evidence="9">
    <location>
        <position position="145"/>
    </location>
    <ligand>
        <name>FMN</name>
        <dbReference type="ChEBI" id="CHEBI:58210"/>
    </ligand>
</feature>
<comment type="cofactor">
    <cofactor evidence="1 7 9">
        <name>FMN</name>
        <dbReference type="ChEBI" id="CHEBI:58210"/>
    </cofactor>
</comment>